<dbReference type="EMBL" id="UGRS01000001">
    <property type="protein sequence ID" value="SUA36343.1"/>
    <property type="molecule type" value="Genomic_DNA"/>
</dbReference>
<dbReference type="InterPro" id="IPR011231">
    <property type="entry name" value="Phage_VT1-Sakai_H0018"/>
</dbReference>
<gene>
    <name evidence="1" type="ORF">NCTC12229_00758</name>
</gene>
<dbReference type="OrthoDB" id="8606578at2"/>
<evidence type="ECO:0000313" key="2">
    <source>
        <dbReference type="Proteomes" id="UP000254055"/>
    </source>
</evidence>
<reference evidence="1 2" key="1">
    <citation type="submission" date="2018-06" db="EMBL/GenBank/DDBJ databases">
        <authorList>
            <consortium name="Pathogen Informatics"/>
            <person name="Doyle S."/>
        </authorList>
    </citation>
    <scope>NUCLEOTIDE SEQUENCE [LARGE SCALE GENOMIC DNA]</scope>
    <source>
        <strain evidence="1 2">NCTC12229</strain>
    </source>
</reference>
<name>A0A378WIQ0_9NEIS</name>
<dbReference type="AlphaFoldDB" id="A0A378WIQ0"/>
<dbReference type="Pfam" id="PF09956">
    <property type="entry name" value="Phage_cement_2"/>
    <property type="match status" value="1"/>
</dbReference>
<organism evidence="1 2">
    <name type="scientific">Neisseria zoodegmatis</name>
    <dbReference type="NCBI Taxonomy" id="326523"/>
    <lineage>
        <taxon>Bacteria</taxon>
        <taxon>Pseudomonadati</taxon>
        <taxon>Pseudomonadota</taxon>
        <taxon>Betaproteobacteria</taxon>
        <taxon>Neisseriales</taxon>
        <taxon>Neisseriaceae</taxon>
        <taxon>Neisseria</taxon>
    </lineage>
</organism>
<protein>
    <submittedName>
        <fullName evidence="1">Phage protein</fullName>
    </submittedName>
</protein>
<evidence type="ECO:0000313" key="1">
    <source>
        <dbReference type="EMBL" id="SUA36343.1"/>
    </source>
</evidence>
<proteinExistence type="predicted"/>
<dbReference type="Proteomes" id="UP000254055">
    <property type="component" value="Unassembled WGS sequence"/>
</dbReference>
<sequence length="111" mass="10977">MAKQTKQVALTTTMRTTGKVVENRFVTFAGKQAKANEAVLGVAAYDADEGDLLAVDVIGIALVEAGGAVTVGAKVSADAQGCAVAGTQNNAGTALTAASGAGDIIRVLLKG</sequence>
<dbReference type="RefSeq" id="WP_115133597.1">
    <property type="nucleotide sequence ID" value="NZ_UGRS01000001.1"/>
</dbReference>
<accession>A0A378WIQ0</accession>